<keyword evidence="3" id="KW-1185">Reference proteome</keyword>
<feature type="region of interest" description="Disordered" evidence="1">
    <location>
        <begin position="505"/>
        <end position="624"/>
    </location>
</feature>
<evidence type="ECO:0000313" key="2">
    <source>
        <dbReference type="EMBL" id="CAC5374464.1"/>
    </source>
</evidence>
<evidence type="ECO:0000313" key="3">
    <source>
        <dbReference type="Proteomes" id="UP000507470"/>
    </source>
</evidence>
<dbReference type="PANTHER" id="PTHR14454:SF11">
    <property type="entry name" value="SERRANO, ISOFORM F"/>
    <property type="match status" value="1"/>
</dbReference>
<evidence type="ECO:0008006" key="4">
    <source>
        <dbReference type="Google" id="ProtNLM"/>
    </source>
</evidence>
<feature type="compositionally biased region" description="Acidic residues" evidence="1">
    <location>
        <begin position="614"/>
        <end position="624"/>
    </location>
</feature>
<dbReference type="InterPro" id="IPR013761">
    <property type="entry name" value="SAM/pointed_sf"/>
</dbReference>
<sequence>MRSTSLFEFCIEYENDMASKEDNDEDIVWSDETQSIRDVVYSSMPAIVRVAEGFYGENDAESFSRGDLLKLDFVKSIQKVFATVVSSWSEAILEDRTGYIQPDREIIIPLGYKGKVIVTRPPTEFKVYTSVTELMRDFPRYVRVDAPFFAQSNQDQAIRIESGKRLELDRFLPNQGLIAKYDDDVVVLNNSVKGRFVPLPDETEYTLTDVIDKLPLPQFVRFVEDEFEKVLTTDLQSAVENVQAFTGCVKLKRVFREEVVVGHHKPQLPYMPESLRAENEKYVHRSIVLLPLSRDAVNEIEVNVPIYSEPDEYELLAVRNFSQTSPNMDVIDGSLYLEFAKNPRSFYVIDDTEEETTRPLSIPEAPPPVPPRPGHHTEAVSKAPRPPPRPSVSDADDDREDYEVVGQPMKPPDVAPRITKQREIHQNQSKQDHKTPGGNIHAMQKDKQTHNEEVDGPLLIYEVPDDSSGEYIALPQQKHKISVPKPFYKRLMRVQSELKARLLPKSHHSAKLPPVLPSIAVTQPLPSPTYDKKHEETPFPSQSSPRSKARHKPHQSPTTQVHQEKPSPLRVKPVETINKPPRPKPKGKKVVPVPANKDSHAKPATIIKNSNSQLDDESDEDQQDYDYPDISKMLPIPPPQQSQIRPVVRVQPSTRITTSVTTSSERLSQMSVQDVVRCLHQCALPKLANLCDENAIDGKFLSDLKDDELRDKPFSLNNIEVAKLKKMREGWRPKID</sequence>
<dbReference type="EMBL" id="CACVKT020002010">
    <property type="protein sequence ID" value="CAC5374464.1"/>
    <property type="molecule type" value="Genomic_DNA"/>
</dbReference>
<dbReference type="Proteomes" id="UP000507470">
    <property type="component" value="Unassembled WGS sequence"/>
</dbReference>
<dbReference type="PANTHER" id="PTHR14454">
    <property type="entry name" value="GRB2-ASSOCIATED AND REGULATOR OF MAPK PROTEIN FAMILY MEMBER"/>
    <property type="match status" value="1"/>
</dbReference>
<feature type="compositionally biased region" description="Basic and acidic residues" evidence="1">
    <location>
        <begin position="443"/>
        <end position="453"/>
    </location>
</feature>
<organism evidence="2 3">
    <name type="scientific">Mytilus coruscus</name>
    <name type="common">Sea mussel</name>
    <dbReference type="NCBI Taxonomy" id="42192"/>
    <lineage>
        <taxon>Eukaryota</taxon>
        <taxon>Metazoa</taxon>
        <taxon>Spiralia</taxon>
        <taxon>Lophotrochozoa</taxon>
        <taxon>Mollusca</taxon>
        <taxon>Bivalvia</taxon>
        <taxon>Autobranchia</taxon>
        <taxon>Pteriomorphia</taxon>
        <taxon>Mytilida</taxon>
        <taxon>Mytiloidea</taxon>
        <taxon>Mytilidae</taxon>
        <taxon>Mytilinae</taxon>
        <taxon>Mytilus</taxon>
    </lineage>
</organism>
<name>A0A6J8AVL6_MYTCO</name>
<dbReference type="Gene3D" id="1.10.150.50">
    <property type="entry name" value="Transcription Factor, Ets-1"/>
    <property type="match status" value="1"/>
</dbReference>
<protein>
    <recommendedName>
        <fullName evidence="4">CABIT domain-containing protein</fullName>
    </recommendedName>
</protein>
<dbReference type="InterPro" id="IPR052281">
    <property type="entry name" value="GAREM"/>
</dbReference>
<gene>
    <name evidence="2" type="ORF">MCOR_11843</name>
</gene>
<proteinExistence type="predicted"/>
<dbReference type="AlphaFoldDB" id="A0A6J8AVL6"/>
<feature type="region of interest" description="Disordered" evidence="1">
    <location>
        <begin position="353"/>
        <end position="453"/>
    </location>
</feature>
<dbReference type="OrthoDB" id="6069759at2759"/>
<feature type="compositionally biased region" description="Basic and acidic residues" evidence="1">
    <location>
        <begin position="420"/>
        <end position="435"/>
    </location>
</feature>
<evidence type="ECO:0000256" key="1">
    <source>
        <dbReference type="SAM" id="MobiDB-lite"/>
    </source>
</evidence>
<reference evidence="2 3" key="1">
    <citation type="submission" date="2020-06" db="EMBL/GenBank/DDBJ databases">
        <authorList>
            <person name="Li R."/>
            <person name="Bekaert M."/>
        </authorList>
    </citation>
    <scope>NUCLEOTIDE SEQUENCE [LARGE SCALE GENOMIC DNA]</scope>
    <source>
        <strain evidence="3">wild</strain>
    </source>
</reference>
<accession>A0A6J8AVL6</accession>
<feature type="compositionally biased region" description="Acidic residues" evidence="1">
    <location>
        <begin position="394"/>
        <end position="403"/>
    </location>
</feature>